<name>A0AAD5M0H5_PYTIN</name>
<dbReference type="InterPro" id="IPR019808">
    <property type="entry name" value="Histidine_triad_CS"/>
</dbReference>
<dbReference type="Proteomes" id="UP001209570">
    <property type="component" value="Unassembled WGS sequence"/>
</dbReference>
<comment type="caution">
    <text evidence="5">The sequence shown here is derived from an EMBL/GenBank/DDBJ whole genome shotgun (WGS) entry which is preliminary data.</text>
</comment>
<evidence type="ECO:0000256" key="3">
    <source>
        <dbReference type="PROSITE-ProRule" id="PRU00464"/>
    </source>
</evidence>
<evidence type="ECO:0000259" key="4">
    <source>
        <dbReference type="PROSITE" id="PS51084"/>
    </source>
</evidence>
<dbReference type="InterPro" id="IPR011146">
    <property type="entry name" value="HIT-like"/>
</dbReference>
<dbReference type="AlphaFoldDB" id="A0AAD5M0H5"/>
<gene>
    <name evidence="5" type="ORF">P43SY_006062</name>
</gene>
<accession>A0AAD5M0H5</accession>
<dbReference type="CDD" id="cd01276">
    <property type="entry name" value="PKCI_related"/>
    <property type="match status" value="1"/>
</dbReference>
<dbReference type="FunFam" id="3.30.428.10:FF:000005">
    <property type="entry name" value="Histidine triad nucleotide-binding protein 1"/>
    <property type="match status" value="1"/>
</dbReference>
<dbReference type="Pfam" id="PF01230">
    <property type="entry name" value="HIT"/>
    <property type="match status" value="1"/>
</dbReference>
<evidence type="ECO:0000256" key="1">
    <source>
        <dbReference type="PIRSR" id="PIRSR601310-1"/>
    </source>
</evidence>
<dbReference type="SUPFAM" id="SSF54197">
    <property type="entry name" value="HIT-like"/>
    <property type="match status" value="1"/>
</dbReference>
<evidence type="ECO:0000256" key="2">
    <source>
        <dbReference type="PIRSR" id="PIRSR601310-3"/>
    </source>
</evidence>
<sequence>MKADAASAPRDDGAPTIFDKIIDRSIPARIVYEDEQCLAFHDVNPQAPVHILVIPKHRDGLTQLSKAEDRHKPLLGHLLFAAQTVAAQEKLDNGFRIVINDGRDGCQSVFHLHLHILGGRKLGWPPG</sequence>
<feature type="domain" description="HIT" evidence="4">
    <location>
        <begin position="17"/>
        <end position="127"/>
    </location>
</feature>
<feature type="short sequence motif" description="Histidine triad motif" evidence="2 3">
    <location>
        <begin position="111"/>
        <end position="115"/>
    </location>
</feature>
<dbReference type="Gene3D" id="3.30.428.10">
    <property type="entry name" value="HIT-like"/>
    <property type="match status" value="1"/>
</dbReference>
<evidence type="ECO:0000313" key="6">
    <source>
        <dbReference type="Proteomes" id="UP001209570"/>
    </source>
</evidence>
<proteinExistence type="predicted"/>
<dbReference type="PRINTS" id="PR00332">
    <property type="entry name" value="HISTRIAD"/>
</dbReference>
<feature type="active site" description="Tele-AMP-histidine intermediate" evidence="1">
    <location>
        <position position="113"/>
    </location>
</feature>
<evidence type="ECO:0000313" key="5">
    <source>
        <dbReference type="EMBL" id="KAJ0397940.1"/>
    </source>
</evidence>
<protein>
    <recommendedName>
        <fullName evidence="4">HIT domain-containing protein</fullName>
    </recommendedName>
</protein>
<dbReference type="PROSITE" id="PS00892">
    <property type="entry name" value="HIT_1"/>
    <property type="match status" value="1"/>
</dbReference>
<dbReference type="PANTHER" id="PTHR23089">
    <property type="entry name" value="HISTIDINE TRIAD HIT PROTEIN"/>
    <property type="match status" value="1"/>
</dbReference>
<dbReference type="EMBL" id="JAKCXM010000233">
    <property type="protein sequence ID" value="KAJ0397940.1"/>
    <property type="molecule type" value="Genomic_DNA"/>
</dbReference>
<keyword evidence="6" id="KW-1185">Reference proteome</keyword>
<dbReference type="InterPro" id="IPR036265">
    <property type="entry name" value="HIT-like_sf"/>
</dbReference>
<dbReference type="PROSITE" id="PS51084">
    <property type="entry name" value="HIT_2"/>
    <property type="match status" value="1"/>
</dbReference>
<dbReference type="InterPro" id="IPR001310">
    <property type="entry name" value="Histidine_triad_HIT"/>
</dbReference>
<organism evidence="5 6">
    <name type="scientific">Pythium insidiosum</name>
    <name type="common">Pythiosis disease agent</name>
    <dbReference type="NCBI Taxonomy" id="114742"/>
    <lineage>
        <taxon>Eukaryota</taxon>
        <taxon>Sar</taxon>
        <taxon>Stramenopiles</taxon>
        <taxon>Oomycota</taxon>
        <taxon>Peronosporomycetes</taxon>
        <taxon>Pythiales</taxon>
        <taxon>Pythiaceae</taxon>
        <taxon>Pythium</taxon>
    </lineage>
</organism>
<reference evidence="5" key="1">
    <citation type="submission" date="2021-12" db="EMBL/GenBank/DDBJ databases">
        <title>Prjna785345.</title>
        <authorList>
            <person name="Rujirawat T."/>
            <person name="Krajaejun T."/>
        </authorList>
    </citation>
    <scope>NUCLEOTIDE SEQUENCE</scope>
    <source>
        <strain evidence="5">Pi057C3</strain>
    </source>
</reference>
<dbReference type="GO" id="GO:0003824">
    <property type="term" value="F:catalytic activity"/>
    <property type="evidence" value="ECO:0007669"/>
    <property type="project" value="InterPro"/>
</dbReference>